<protein>
    <recommendedName>
        <fullName evidence="2">CAAX prenyl protease 2/Lysostaphin resistance protein A-like domain-containing protein</fullName>
    </recommendedName>
</protein>
<keyword evidence="4" id="KW-1185">Reference proteome</keyword>
<feature type="transmembrane region" description="Helical" evidence="1">
    <location>
        <begin position="139"/>
        <end position="155"/>
    </location>
</feature>
<evidence type="ECO:0000259" key="2">
    <source>
        <dbReference type="Pfam" id="PF02517"/>
    </source>
</evidence>
<feature type="transmembrane region" description="Helical" evidence="1">
    <location>
        <begin position="71"/>
        <end position="92"/>
    </location>
</feature>
<dbReference type="GO" id="GO:0080120">
    <property type="term" value="P:CAAX-box protein maturation"/>
    <property type="evidence" value="ECO:0007669"/>
    <property type="project" value="UniProtKB-ARBA"/>
</dbReference>
<dbReference type="GO" id="GO:0004175">
    <property type="term" value="F:endopeptidase activity"/>
    <property type="evidence" value="ECO:0007669"/>
    <property type="project" value="UniProtKB-ARBA"/>
</dbReference>
<dbReference type="AlphaFoldDB" id="A0A285T641"/>
<evidence type="ECO:0000313" key="4">
    <source>
        <dbReference type="Proteomes" id="UP000219636"/>
    </source>
</evidence>
<proteinExistence type="predicted"/>
<feature type="transmembrane region" description="Helical" evidence="1">
    <location>
        <begin position="7"/>
        <end position="26"/>
    </location>
</feature>
<gene>
    <name evidence="3" type="ORF">SAMN05880501_10963</name>
</gene>
<dbReference type="Pfam" id="PF02517">
    <property type="entry name" value="Rce1-like"/>
    <property type="match status" value="1"/>
</dbReference>
<organism evidence="3 4">
    <name type="scientific">Ureibacillus xyleni</name>
    <dbReference type="NCBI Taxonomy" id="614648"/>
    <lineage>
        <taxon>Bacteria</taxon>
        <taxon>Bacillati</taxon>
        <taxon>Bacillota</taxon>
        <taxon>Bacilli</taxon>
        <taxon>Bacillales</taxon>
        <taxon>Caryophanaceae</taxon>
        <taxon>Ureibacillus</taxon>
    </lineage>
</organism>
<feature type="transmembrane region" description="Helical" evidence="1">
    <location>
        <begin position="107"/>
        <end position="127"/>
    </location>
</feature>
<dbReference type="Proteomes" id="UP000219636">
    <property type="component" value="Unassembled WGS sequence"/>
</dbReference>
<keyword evidence="1" id="KW-1133">Transmembrane helix</keyword>
<feature type="transmembrane region" description="Helical" evidence="1">
    <location>
        <begin position="188"/>
        <end position="208"/>
    </location>
</feature>
<evidence type="ECO:0000313" key="3">
    <source>
        <dbReference type="EMBL" id="SOC16670.1"/>
    </source>
</evidence>
<evidence type="ECO:0000256" key="1">
    <source>
        <dbReference type="SAM" id="Phobius"/>
    </source>
</evidence>
<accession>A0A285T641</accession>
<feature type="domain" description="CAAX prenyl protease 2/Lysostaphin resistance protein A-like" evidence="2">
    <location>
        <begin position="109"/>
        <end position="201"/>
    </location>
</feature>
<reference evidence="4" key="1">
    <citation type="submission" date="2017-08" db="EMBL/GenBank/DDBJ databases">
        <authorList>
            <person name="Varghese N."/>
            <person name="Submissions S."/>
        </authorList>
    </citation>
    <scope>NUCLEOTIDE SEQUENCE [LARGE SCALE GENOMIC DNA]</scope>
    <source>
        <strain evidence="4">JC22</strain>
    </source>
</reference>
<feature type="transmembrane region" description="Helical" evidence="1">
    <location>
        <begin position="228"/>
        <end position="251"/>
    </location>
</feature>
<dbReference type="EMBL" id="OBMQ01000009">
    <property type="protein sequence ID" value="SOC16670.1"/>
    <property type="molecule type" value="Genomic_DNA"/>
</dbReference>
<dbReference type="OrthoDB" id="7564474at2"/>
<keyword evidence="1" id="KW-0812">Transmembrane</keyword>
<dbReference type="InterPro" id="IPR003675">
    <property type="entry name" value="Rce1/LyrA-like_dom"/>
</dbReference>
<feature type="transmembrane region" description="Helical" evidence="1">
    <location>
        <begin position="161"/>
        <end position="181"/>
    </location>
</feature>
<sequence length="256" mass="29105">MQKNVFYFLMKFLILSLYFNLLPTLFPMNDLVRFFHILSFFLIALGVAKIFNGDGLTSYGVVFFKGSIRNLTYGFATGATFWVILFGMYFFLGKLEFLGVKSIEESIFTFLIILFGFSTGSLINDMITRGLVFYHFKDRIPIPAVFSIAILLYAFDDVWYAGFSLQNTIFSIVLGLSLTYAFYKTNSIWANTGIHFGLNTIYGLFYGVSGNIGDGILLIEEGTAPSVWVQWFSTILSAIMFIVVIMTIRFYKKVPN</sequence>
<name>A0A285T641_9BACL</name>
<keyword evidence="1" id="KW-0472">Membrane</keyword>